<sequence>MATADDIQAAAREFFKPLISSKPPALTTGLTTFLILVYVCSIFNVDLIEKWSLYPEALPYFELHRLSLYPLIHMDFTHLVFNIVSLVGPLAQFEKANGTVHTGIVLNTLAGFTGVPYCILGLIFGYNTAVLGASGWCFSFMAYFIWLKNRTVPTVRLPFLPFNVPTLAAPFVFLFLIALLVPNSSFIGHFIAIVIGFIMANGYLAPFCNPPFKIVLRIEKLLDKLISQVSEELTFVREVEVVGDRYKWEHIGAAGSTPLPLTEKKNSQNAFQGQGQMLGSSSGN</sequence>
<evidence type="ECO:0000313" key="2">
    <source>
        <dbReference type="Proteomes" id="UP001165064"/>
    </source>
</evidence>
<proteinExistence type="predicted"/>
<comment type="caution">
    <text evidence="1">The sequence shown here is derived from an EMBL/GenBank/DDBJ whole genome shotgun (WGS) entry which is preliminary data.</text>
</comment>
<dbReference type="EMBL" id="BSXS01000487">
    <property type="protein sequence ID" value="GME72698.1"/>
    <property type="molecule type" value="Genomic_DNA"/>
</dbReference>
<keyword evidence="2" id="KW-1185">Reference proteome</keyword>
<organism evidence="1 2">
    <name type="scientific">Ambrosiozyma monospora</name>
    <name type="common">Yeast</name>
    <name type="synonym">Endomycopsis monosporus</name>
    <dbReference type="NCBI Taxonomy" id="43982"/>
    <lineage>
        <taxon>Eukaryota</taxon>
        <taxon>Fungi</taxon>
        <taxon>Dikarya</taxon>
        <taxon>Ascomycota</taxon>
        <taxon>Saccharomycotina</taxon>
        <taxon>Pichiomycetes</taxon>
        <taxon>Pichiales</taxon>
        <taxon>Pichiaceae</taxon>
        <taxon>Ambrosiozyma</taxon>
    </lineage>
</organism>
<name>A0ACB5SV99_AMBMO</name>
<evidence type="ECO:0000313" key="1">
    <source>
        <dbReference type="EMBL" id="GME72698.1"/>
    </source>
</evidence>
<accession>A0ACB5SV99</accession>
<protein>
    <submittedName>
        <fullName evidence="1">Unnamed protein product</fullName>
    </submittedName>
</protein>
<gene>
    <name evidence="1" type="ORF">Amon02_000109200</name>
</gene>
<dbReference type="Proteomes" id="UP001165064">
    <property type="component" value="Unassembled WGS sequence"/>
</dbReference>
<reference evidence="1" key="1">
    <citation type="submission" date="2023-04" db="EMBL/GenBank/DDBJ databases">
        <title>Ambrosiozyma monospora NBRC 10751.</title>
        <authorList>
            <person name="Ichikawa N."/>
            <person name="Sato H."/>
            <person name="Tonouchi N."/>
        </authorList>
    </citation>
    <scope>NUCLEOTIDE SEQUENCE</scope>
    <source>
        <strain evidence="1">NBRC 10751</strain>
    </source>
</reference>